<name>A0A0E9XYM2_ANGAN</name>
<protein>
    <submittedName>
        <fullName evidence="1">Uncharacterized protein</fullName>
    </submittedName>
</protein>
<sequence>MHSTVFCYGIYESFPHWISKFTMFKEREMWWLALTCQD</sequence>
<proteinExistence type="predicted"/>
<dbReference type="EMBL" id="GBXM01001046">
    <property type="protein sequence ID" value="JAI07532.1"/>
    <property type="molecule type" value="Transcribed_RNA"/>
</dbReference>
<dbReference type="AlphaFoldDB" id="A0A0E9XYM2"/>
<reference evidence="1" key="1">
    <citation type="submission" date="2014-11" db="EMBL/GenBank/DDBJ databases">
        <authorList>
            <person name="Amaro Gonzalez C."/>
        </authorList>
    </citation>
    <scope>NUCLEOTIDE SEQUENCE</scope>
</reference>
<accession>A0A0E9XYM2</accession>
<reference evidence="1" key="2">
    <citation type="journal article" date="2015" name="Fish Shellfish Immunol.">
        <title>Early steps in the European eel (Anguilla anguilla)-Vibrio vulnificus interaction in the gills: Role of the RtxA13 toxin.</title>
        <authorList>
            <person name="Callol A."/>
            <person name="Pajuelo D."/>
            <person name="Ebbesson L."/>
            <person name="Teles M."/>
            <person name="MacKenzie S."/>
            <person name="Amaro C."/>
        </authorList>
    </citation>
    <scope>NUCLEOTIDE SEQUENCE</scope>
</reference>
<organism evidence="1">
    <name type="scientific">Anguilla anguilla</name>
    <name type="common">European freshwater eel</name>
    <name type="synonym">Muraena anguilla</name>
    <dbReference type="NCBI Taxonomy" id="7936"/>
    <lineage>
        <taxon>Eukaryota</taxon>
        <taxon>Metazoa</taxon>
        <taxon>Chordata</taxon>
        <taxon>Craniata</taxon>
        <taxon>Vertebrata</taxon>
        <taxon>Euteleostomi</taxon>
        <taxon>Actinopterygii</taxon>
        <taxon>Neopterygii</taxon>
        <taxon>Teleostei</taxon>
        <taxon>Anguilliformes</taxon>
        <taxon>Anguillidae</taxon>
        <taxon>Anguilla</taxon>
    </lineage>
</organism>
<evidence type="ECO:0000313" key="1">
    <source>
        <dbReference type="EMBL" id="JAI07532.1"/>
    </source>
</evidence>